<protein>
    <submittedName>
        <fullName evidence="1">Uncharacterized protein</fullName>
    </submittedName>
</protein>
<proteinExistence type="predicted"/>
<gene>
    <name evidence="1" type="ORF">MTR67_028723</name>
</gene>
<dbReference type="EMBL" id="CP133617">
    <property type="protein sequence ID" value="WMV35338.1"/>
    <property type="molecule type" value="Genomic_DNA"/>
</dbReference>
<dbReference type="InterPro" id="IPR007750">
    <property type="entry name" value="DUF674"/>
</dbReference>
<keyword evidence="2" id="KW-1185">Reference proteome</keyword>
<dbReference type="Proteomes" id="UP001234989">
    <property type="component" value="Chromosome 6"/>
</dbReference>
<dbReference type="PANTHER" id="PTHR33103">
    <property type="entry name" value="OS01G0153900 PROTEIN"/>
    <property type="match status" value="1"/>
</dbReference>
<organism evidence="1 2">
    <name type="scientific">Solanum verrucosum</name>
    <dbReference type="NCBI Taxonomy" id="315347"/>
    <lineage>
        <taxon>Eukaryota</taxon>
        <taxon>Viridiplantae</taxon>
        <taxon>Streptophyta</taxon>
        <taxon>Embryophyta</taxon>
        <taxon>Tracheophyta</taxon>
        <taxon>Spermatophyta</taxon>
        <taxon>Magnoliopsida</taxon>
        <taxon>eudicotyledons</taxon>
        <taxon>Gunneridae</taxon>
        <taxon>Pentapetalae</taxon>
        <taxon>asterids</taxon>
        <taxon>lamiids</taxon>
        <taxon>Solanales</taxon>
        <taxon>Solanaceae</taxon>
        <taxon>Solanoideae</taxon>
        <taxon>Solaneae</taxon>
        <taxon>Solanum</taxon>
    </lineage>
</organism>
<evidence type="ECO:0000313" key="2">
    <source>
        <dbReference type="Proteomes" id="UP001234989"/>
    </source>
</evidence>
<accession>A0AAF0R645</accession>
<evidence type="ECO:0000313" key="1">
    <source>
        <dbReference type="EMBL" id="WMV35338.1"/>
    </source>
</evidence>
<dbReference type="AlphaFoldDB" id="A0AAF0R645"/>
<name>A0AAF0R645_SOLVR</name>
<reference evidence="1" key="1">
    <citation type="submission" date="2023-08" db="EMBL/GenBank/DDBJ databases">
        <title>A de novo genome assembly of Solanum verrucosum Schlechtendal, a Mexican diploid species geographically isolated from the other diploid A-genome species in potato relatives.</title>
        <authorList>
            <person name="Hosaka K."/>
        </authorList>
    </citation>
    <scope>NUCLEOTIDE SEQUENCE</scope>
    <source>
        <tissue evidence="1">Young leaves</tissue>
    </source>
</reference>
<sequence length="231" mass="25469">MATDEIKLSMKLLIDTKNKKVVFAEVEKDFVDFLFYILTLPLSTVTKLLKDKGTNGCLPNIYESVENLNDTYMKSKHIILQPMCPVNISKAPLPLLDGIPTPTALFKCSVSFCTAYVTDDPASCCPNCMSRMSIKVAYAADPPGVKESKAATGVFVKAVVKYMVMDDLVVKPLSLSNITALKDYSNIKEIVSLHQEVVQFGKEEALKLLKSSLESKAVLTSVFMSLVKLEK</sequence>
<dbReference type="PANTHER" id="PTHR33103:SF108">
    <property type="entry name" value="DUF674 DOMAIN-CONTAINING PROTEIN"/>
    <property type="match status" value="1"/>
</dbReference>
<dbReference type="Pfam" id="PF05056">
    <property type="entry name" value="DUF674"/>
    <property type="match status" value="1"/>
</dbReference>